<proteinExistence type="predicted"/>
<evidence type="ECO:0000313" key="2">
    <source>
        <dbReference type="Proteomes" id="UP000245464"/>
    </source>
</evidence>
<dbReference type="KEGG" id="ptrr:90955274"/>
<sequence length="166" mass="19010">MINWIVSRKNLVIVTLATLVTAQPTLNVDTHLQLRETSKQSIQIFYGEKSGYVWSVWTSPQGVAVDPCDYNRFDFVRMSNAERFEGDDKDRYSLTNPPYPPEETWSGAYPPHKKWNCVVKGNGQKGPPVLHCGNEVFDFQKDVQFNDAPIVCGNGYTYHRGWTVEY</sequence>
<comment type="caution">
    <text evidence="1">The sequence shown here is derived from an EMBL/GenBank/DDBJ whole genome shotgun (WGS) entry which is preliminary data.</text>
</comment>
<dbReference type="RefSeq" id="XP_065963877.1">
    <property type="nucleotide sequence ID" value="XM_066105250.1"/>
</dbReference>
<name>A0A5M9LJK8_9PLEO</name>
<dbReference type="Proteomes" id="UP000245464">
    <property type="component" value="Chromosome 2"/>
</dbReference>
<dbReference type="GeneID" id="90955274"/>
<gene>
    <name evidence="1" type="ORF">PtrM4_056490</name>
</gene>
<evidence type="ECO:0000313" key="1">
    <source>
        <dbReference type="EMBL" id="KAF7574026.1"/>
    </source>
</evidence>
<accession>A0A5M9LJK8</accession>
<dbReference type="AlphaFoldDB" id="A0A5M9LJK8"/>
<dbReference type="EMBL" id="NQIK02000002">
    <property type="protein sequence ID" value="KAF7574026.1"/>
    <property type="molecule type" value="Genomic_DNA"/>
</dbReference>
<protein>
    <submittedName>
        <fullName evidence="1">Uncharacterized protein</fullName>
    </submittedName>
</protein>
<reference evidence="1" key="1">
    <citation type="journal article" date="2018" name="BMC Genomics">
        <title>Comparative genomics of the wheat fungal pathogen Pyrenophora tritici-repentis reveals chromosomal variations and genome plasticity.</title>
        <authorList>
            <person name="Moolhuijzen P."/>
            <person name="See P.T."/>
            <person name="Hane J.K."/>
            <person name="Shi G."/>
            <person name="Liu Z."/>
            <person name="Oliver R.P."/>
            <person name="Moffat C.S."/>
        </authorList>
    </citation>
    <scope>NUCLEOTIDE SEQUENCE [LARGE SCALE GENOMIC DNA]</scope>
    <source>
        <strain evidence="1">M4</strain>
    </source>
</reference>
<organism evidence="1 2">
    <name type="scientific">Pyrenophora tritici-repentis</name>
    <dbReference type="NCBI Taxonomy" id="45151"/>
    <lineage>
        <taxon>Eukaryota</taxon>
        <taxon>Fungi</taxon>
        <taxon>Dikarya</taxon>
        <taxon>Ascomycota</taxon>
        <taxon>Pezizomycotina</taxon>
        <taxon>Dothideomycetes</taxon>
        <taxon>Pleosporomycetidae</taxon>
        <taxon>Pleosporales</taxon>
        <taxon>Pleosporineae</taxon>
        <taxon>Pleosporaceae</taxon>
        <taxon>Pyrenophora</taxon>
    </lineage>
</organism>